<gene>
    <name evidence="3" type="ORF">D1012_04080</name>
</gene>
<evidence type="ECO:0000256" key="2">
    <source>
        <dbReference type="SAM" id="SignalP"/>
    </source>
</evidence>
<dbReference type="RefSeq" id="WP_118150089.1">
    <property type="nucleotide sequence ID" value="NZ_QWEY01000002.1"/>
</dbReference>
<dbReference type="Gene3D" id="3.40.190.10">
    <property type="entry name" value="Periplasmic binding protein-like II"/>
    <property type="match status" value="1"/>
</dbReference>
<dbReference type="OrthoDB" id="7248487at2"/>
<keyword evidence="2" id="KW-0732">Signal</keyword>
<name>A0A411Z4T9_9RHOB</name>
<keyword evidence="4" id="KW-1185">Reference proteome</keyword>
<dbReference type="InterPro" id="IPR042100">
    <property type="entry name" value="Bug_dom1"/>
</dbReference>
<dbReference type="SUPFAM" id="SSF53850">
    <property type="entry name" value="Periplasmic binding protein-like II"/>
    <property type="match status" value="1"/>
</dbReference>
<reference evidence="3 4" key="1">
    <citation type="submission" date="2018-08" db="EMBL/GenBank/DDBJ databases">
        <title>Flavobacterium tibetense sp. nov., isolated from a wetland YonghuCo on Tibetan Plateau.</title>
        <authorList>
            <person name="Phurbu D."/>
            <person name="Lu H."/>
            <person name="Xing P."/>
        </authorList>
    </citation>
    <scope>NUCLEOTIDE SEQUENCE [LARGE SCALE GENOMIC DNA]</scope>
    <source>
        <strain evidence="3 4">DJC</strain>
    </source>
</reference>
<feature type="chain" id="PRO_5019199867" evidence="2">
    <location>
        <begin position="30"/>
        <end position="331"/>
    </location>
</feature>
<dbReference type="Pfam" id="PF03401">
    <property type="entry name" value="TctC"/>
    <property type="match status" value="1"/>
</dbReference>
<comment type="similarity">
    <text evidence="1">Belongs to the UPF0065 (bug) family.</text>
</comment>
<accession>A0A411Z4T9</accession>
<dbReference type="CDD" id="cd07012">
    <property type="entry name" value="PBP2_Bug_TTT"/>
    <property type="match status" value="1"/>
</dbReference>
<comment type="caution">
    <text evidence="3">The sequence shown here is derived from an EMBL/GenBank/DDBJ whole genome shotgun (WGS) entry which is preliminary data.</text>
</comment>
<dbReference type="PANTHER" id="PTHR42928:SF5">
    <property type="entry name" value="BLR1237 PROTEIN"/>
    <property type="match status" value="1"/>
</dbReference>
<dbReference type="AlphaFoldDB" id="A0A411Z4T9"/>
<proteinExistence type="inferred from homology"/>
<dbReference type="Gene3D" id="3.40.190.150">
    <property type="entry name" value="Bordetella uptake gene, domain 1"/>
    <property type="match status" value="1"/>
</dbReference>
<dbReference type="PANTHER" id="PTHR42928">
    <property type="entry name" value="TRICARBOXYLATE-BINDING PROTEIN"/>
    <property type="match status" value="1"/>
</dbReference>
<sequence>MTLFTSGRRLAIALGIACMTLAGAGIAQAQTAADWPTKPIELLVLNAPGGASDVFARTLAAAAHGVFSQPVVVVNKPGGGGATQMAAIRAAAPDGHTIGVSVMTHFTAMQTNLAGTFAPEDFSWIALLQEDSYLLYVSEDSPFKTFADVVDAYGGKDTQIAIGGFGPIGSAANIASHLVFESAGIQQNWISFDASSETVTNVLGGHVEIGAGNPNAVLEFVAAGRLRVLGILSAERSASLPDVPTFAELGYDANTSWANVRGIFGPKDIPADIQQKIAEGLFEAMQKPEFQTFQNAAGIKGLTVGPAEYAAFVENVVEVARVGLQAVGISQ</sequence>
<protein>
    <submittedName>
        <fullName evidence="3">Tripartite tricarboxylate transporter substrate binding protein</fullName>
    </submittedName>
</protein>
<evidence type="ECO:0000256" key="1">
    <source>
        <dbReference type="ARBA" id="ARBA00006987"/>
    </source>
</evidence>
<evidence type="ECO:0000313" key="3">
    <source>
        <dbReference type="EMBL" id="RGP38032.1"/>
    </source>
</evidence>
<feature type="signal peptide" evidence="2">
    <location>
        <begin position="1"/>
        <end position="29"/>
    </location>
</feature>
<organism evidence="3 4">
    <name type="scientific">Pseudotabrizicola alkalilacus</name>
    <dbReference type="NCBI Taxonomy" id="2305252"/>
    <lineage>
        <taxon>Bacteria</taxon>
        <taxon>Pseudomonadati</taxon>
        <taxon>Pseudomonadota</taxon>
        <taxon>Alphaproteobacteria</taxon>
        <taxon>Rhodobacterales</taxon>
        <taxon>Paracoccaceae</taxon>
        <taxon>Pseudotabrizicola</taxon>
    </lineage>
</organism>
<dbReference type="EMBL" id="QWEY01000002">
    <property type="protein sequence ID" value="RGP38032.1"/>
    <property type="molecule type" value="Genomic_DNA"/>
</dbReference>
<evidence type="ECO:0000313" key="4">
    <source>
        <dbReference type="Proteomes" id="UP000284547"/>
    </source>
</evidence>
<dbReference type="PIRSF" id="PIRSF017082">
    <property type="entry name" value="YflP"/>
    <property type="match status" value="1"/>
</dbReference>
<dbReference type="InterPro" id="IPR005064">
    <property type="entry name" value="BUG"/>
</dbReference>
<dbReference type="Proteomes" id="UP000284547">
    <property type="component" value="Unassembled WGS sequence"/>
</dbReference>